<dbReference type="Pfam" id="PF01261">
    <property type="entry name" value="AP_endonuc_2"/>
    <property type="match status" value="1"/>
</dbReference>
<sequence>MIYVSHLLRDEEMKELVEELQVGVESIEFSISENLDHLSEYIKTYRKRLQFIGTRELTLHGPFLDLNPVAYDSRVRRVTMERFIQCYEAAQELGAKKIVYHTCYHPGIYFLIGWAERMEEFFHEFLADRKDISIVLENVFDREWEPILEVKQRLPEPNFSLCLDIGHAHCMSPHPVEEWAQKLAGEITHLHVHDNHGERDEHLGLGKGTIPVREVLKNFQGREDCTYTIECNTKEDVRMSCRMLREIL</sequence>
<evidence type="ECO:0000313" key="2">
    <source>
        <dbReference type="EMBL" id="RXS73923.1"/>
    </source>
</evidence>
<name>A0A4Q1REF9_9FIRM</name>
<dbReference type="InterPro" id="IPR013022">
    <property type="entry name" value="Xyl_isomerase-like_TIM-brl"/>
</dbReference>
<keyword evidence="2" id="KW-0413">Isomerase</keyword>
<accession>A0A4Q1REF9</accession>
<dbReference type="InterPro" id="IPR050312">
    <property type="entry name" value="IolE/XylAMocC-like"/>
</dbReference>
<dbReference type="EMBL" id="SDKC01000001">
    <property type="protein sequence ID" value="RXS73923.1"/>
    <property type="molecule type" value="Genomic_DNA"/>
</dbReference>
<dbReference type="GO" id="GO:0016853">
    <property type="term" value="F:isomerase activity"/>
    <property type="evidence" value="ECO:0007669"/>
    <property type="project" value="UniProtKB-KW"/>
</dbReference>
<dbReference type="SUPFAM" id="SSF51658">
    <property type="entry name" value="Xylose isomerase-like"/>
    <property type="match status" value="1"/>
</dbReference>
<proteinExistence type="predicted"/>
<dbReference type="PANTHER" id="PTHR12110:SF21">
    <property type="entry name" value="XYLOSE ISOMERASE-LIKE TIM BARREL DOMAIN-CONTAINING PROTEIN"/>
    <property type="match status" value="1"/>
</dbReference>
<evidence type="ECO:0000313" key="3">
    <source>
        <dbReference type="Proteomes" id="UP000290106"/>
    </source>
</evidence>
<comment type="caution">
    <text evidence="2">The sequence shown here is derived from an EMBL/GenBank/DDBJ whole genome shotgun (WGS) entry which is preliminary data.</text>
</comment>
<dbReference type="PANTHER" id="PTHR12110">
    <property type="entry name" value="HYDROXYPYRUVATE ISOMERASE"/>
    <property type="match status" value="1"/>
</dbReference>
<reference evidence="2 3" key="1">
    <citation type="submission" date="2019-01" db="EMBL/GenBank/DDBJ databases">
        <title>Blautia sp. nov. KGMB01111 isolated human feces.</title>
        <authorList>
            <person name="Park J.-E."/>
            <person name="Kim J.-S."/>
            <person name="Park S.-H."/>
        </authorList>
    </citation>
    <scope>NUCLEOTIDE SEQUENCE [LARGE SCALE GENOMIC DNA]</scope>
    <source>
        <strain evidence="2 3">KGMB01111</strain>
    </source>
</reference>
<dbReference type="OrthoDB" id="9801960at2"/>
<evidence type="ECO:0000259" key="1">
    <source>
        <dbReference type="Pfam" id="PF01261"/>
    </source>
</evidence>
<dbReference type="Gene3D" id="3.20.20.150">
    <property type="entry name" value="Divalent-metal-dependent TIM barrel enzymes"/>
    <property type="match status" value="1"/>
</dbReference>
<keyword evidence="3" id="KW-1185">Reference proteome</keyword>
<gene>
    <name evidence="2" type="ORF">ETP43_00745</name>
</gene>
<organism evidence="2 3">
    <name type="scientific">Blautia faecicola</name>
    <dbReference type="NCBI Taxonomy" id="2509240"/>
    <lineage>
        <taxon>Bacteria</taxon>
        <taxon>Bacillati</taxon>
        <taxon>Bacillota</taxon>
        <taxon>Clostridia</taxon>
        <taxon>Lachnospirales</taxon>
        <taxon>Lachnospiraceae</taxon>
        <taxon>Blautia</taxon>
    </lineage>
</organism>
<dbReference type="RefSeq" id="WP_129256787.1">
    <property type="nucleotide sequence ID" value="NZ_JBGKFY010000001.1"/>
</dbReference>
<dbReference type="Proteomes" id="UP000290106">
    <property type="component" value="Unassembled WGS sequence"/>
</dbReference>
<feature type="domain" description="Xylose isomerase-like TIM barrel" evidence="1">
    <location>
        <begin position="22"/>
        <end position="246"/>
    </location>
</feature>
<protein>
    <submittedName>
        <fullName evidence="2">Sugar phosphate isomerase/epimerase</fullName>
    </submittedName>
</protein>
<dbReference type="AlphaFoldDB" id="A0A4Q1REF9"/>
<dbReference type="InterPro" id="IPR036237">
    <property type="entry name" value="Xyl_isomerase-like_sf"/>
</dbReference>